<evidence type="ECO:0000256" key="1">
    <source>
        <dbReference type="ARBA" id="ARBA00022884"/>
    </source>
</evidence>
<feature type="non-terminal residue" evidence="4">
    <location>
        <position position="1"/>
    </location>
</feature>
<dbReference type="Pfam" id="PF00076">
    <property type="entry name" value="RRM_1"/>
    <property type="match status" value="1"/>
</dbReference>
<accession>A0ABN7PNL2</accession>
<dbReference type="SMART" id="SM00360">
    <property type="entry name" value="RRM"/>
    <property type="match status" value="1"/>
</dbReference>
<protein>
    <recommendedName>
        <fullName evidence="3">RRM domain-containing protein</fullName>
    </recommendedName>
</protein>
<organism evidence="4 5">
    <name type="scientific">Timema podura</name>
    <name type="common">Walking stick</name>
    <dbReference type="NCBI Taxonomy" id="61482"/>
    <lineage>
        <taxon>Eukaryota</taxon>
        <taxon>Metazoa</taxon>
        <taxon>Ecdysozoa</taxon>
        <taxon>Arthropoda</taxon>
        <taxon>Hexapoda</taxon>
        <taxon>Insecta</taxon>
        <taxon>Pterygota</taxon>
        <taxon>Neoptera</taxon>
        <taxon>Polyneoptera</taxon>
        <taxon>Phasmatodea</taxon>
        <taxon>Timematodea</taxon>
        <taxon>Timematoidea</taxon>
        <taxon>Timematidae</taxon>
        <taxon>Timema</taxon>
    </lineage>
</organism>
<evidence type="ECO:0000256" key="2">
    <source>
        <dbReference type="PROSITE-ProRule" id="PRU00176"/>
    </source>
</evidence>
<gene>
    <name evidence="4" type="ORF">TPAB3V08_LOCUS14721</name>
</gene>
<dbReference type="Gene3D" id="3.30.70.330">
    <property type="match status" value="1"/>
</dbReference>
<comment type="caution">
    <text evidence="4">The sequence shown here is derived from an EMBL/GenBank/DDBJ whole genome shotgun (WGS) entry which is preliminary data.</text>
</comment>
<dbReference type="InterPro" id="IPR012677">
    <property type="entry name" value="Nucleotide-bd_a/b_plait_sf"/>
</dbReference>
<dbReference type="SUPFAM" id="SSF54928">
    <property type="entry name" value="RNA-binding domain, RBD"/>
    <property type="match status" value="1"/>
</dbReference>
<keyword evidence="5" id="KW-1185">Reference proteome</keyword>
<dbReference type="PROSITE" id="PS50102">
    <property type="entry name" value="RRM"/>
    <property type="match status" value="1"/>
</dbReference>
<evidence type="ECO:0000313" key="4">
    <source>
        <dbReference type="EMBL" id="CAG2067778.1"/>
    </source>
</evidence>
<dbReference type="PANTHER" id="PTHR23140">
    <property type="entry name" value="RNA PROCESSING PROTEIN LD23810P"/>
    <property type="match status" value="1"/>
</dbReference>
<dbReference type="InterPro" id="IPR035979">
    <property type="entry name" value="RBD_domain_sf"/>
</dbReference>
<dbReference type="InterPro" id="IPR051485">
    <property type="entry name" value="SR-CTD_assoc_factor"/>
</dbReference>
<dbReference type="Proteomes" id="UP001153148">
    <property type="component" value="Unassembled WGS sequence"/>
</dbReference>
<keyword evidence="1 2" id="KW-0694">RNA-binding</keyword>
<dbReference type="PANTHER" id="PTHR23140:SF0">
    <property type="entry name" value="U2 SNRNP-ASSOCIATED SURP MOTIF-CONTAINING PROTEIN"/>
    <property type="match status" value="1"/>
</dbReference>
<reference evidence="4" key="1">
    <citation type="submission" date="2021-03" db="EMBL/GenBank/DDBJ databases">
        <authorList>
            <person name="Tran Van P."/>
        </authorList>
    </citation>
    <scope>NUCLEOTIDE SEQUENCE</scope>
</reference>
<feature type="non-terminal residue" evidence="4">
    <location>
        <position position="84"/>
    </location>
</feature>
<evidence type="ECO:0000313" key="5">
    <source>
        <dbReference type="Proteomes" id="UP001153148"/>
    </source>
</evidence>
<dbReference type="InterPro" id="IPR000504">
    <property type="entry name" value="RRM_dom"/>
</dbReference>
<feature type="domain" description="RRM" evidence="3">
    <location>
        <begin position="17"/>
        <end position="84"/>
    </location>
</feature>
<evidence type="ECO:0000259" key="3">
    <source>
        <dbReference type="PROSITE" id="PS50102"/>
    </source>
</evidence>
<name>A0ABN7PNL2_TIMPD</name>
<dbReference type="EMBL" id="CAJPIN010074974">
    <property type="protein sequence ID" value="CAG2067778.1"/>
    <property type="molecule type" value="Genomic_DNA"/>
</dbReference>
<sequence length="84" mass="9551">SDDLKYGSYDNGDPTTTNLYLGNLNPKITEQQLMEVFGRYGPLASIKIMWPRSDEEKARGRNCGFVAFMNRKDGERALKFLNGE</sequence>
<proteinExistence type="predicted"/>